<dbReference type="PANTHER" id="PTHR24198">
    <property type="entry name" value="ANKYRIN REPEAT AND PROTEIN KINASE DOMAIN-CONTAINING PROTEIN"/>
    <property type="match status" value="1"/>
</dbReference>
<dbReference type="PANTHER" id="PTHR24198:SF165">
    <property type="entry name" value="ANKYRIN REPEAT-CONTAINING PROTEIN-RELATED"/>
    <property type="match status" value="1"/>
</dbReference>
<dbReference type="PROSITE" id="PS50297">
    <property type="entry name" value="ANK_REP_REGION"/>
    <property type="match status" value="2"/>
</dbReference>
<feature type="repeat" description="ANK" evidence="3">
    <location>
        <begin position="126"/>
        <end position="154"/>
    </location>
</feature>
<dbReference type="EMBL" id="ASPP01015860">
    <property type="protein sequence ID" value="ETO17860.1"/>
    <property type="molecule type" value="Genomic_DNA"/>
</dbReference>
<feature type="repeat" description="ANK" evidence="3">
    <location>
        <begin position="93"/>
        <end position="125"/>
    </location>
</feature>
<feature type="non-terminal residue" evidence="4">
    <location>
        <position position="157"/>
    </location>
</feature>
<keyword evidence="5" id="KW-1185">Reference proteome</keyword>
<evidence type="ECO:0000313" key="5">
    <source>
        <dbReference type="Proteomes" id="UP000023152"/>
    </source>
</evidence>
<gene>
    <name evidence="4" type="ORF">RFI_19450</name>
</gene>
<dbReference type="InterPro" id="IPR002110">
    <property type="entry name" value="Ankyrin_rpt"/>
</dbReference>
<evidence type="ECO:0000256" key="1">
    <source>
        <dbReference type="ARBA" id="ARBA00022737"/>
    </source>
</evidence>
<protein>
    <submittedName>
        <fullName evidence="4">Uncharacterized protein</fullName>
    </submittedName>
</protein>
<dbReference type="SMART" id="SM00248">
    <property type="entry name" value="ANK"/>
    <property type="match status" value="4"/>
</dbReference>
<proteinExistence type="predicted"/>
<dbReference type="Gene3D" id="1.25.40.20">
    <property type="entry name" value="Ankyrin repeat-containing domain"/>
    <property type="match status" value="1"/>
</dbReference>
<dbReference type="Proteomes" id="UP000023152">
    <property type="component" value="Unassembled WGS sequence"/>
</dbReference>
<accession>X6MXS3</accession>
<organism evidence="4 5">
    <name type="scientific">Reticulomyxa filosa</name>
    <dbReference type="NCBI Taxonomy" id="46433"/>
    <lineage>
        <taxon>Eukaryota</taxon>
        <taxon>Sar</taxon>
        <taxon>Rhizaria</taxon>
        <taxon>Retaria</taxon>
        <taxon>Foraminifera</taxon>
        <taxon>Monothalamids</taxon>
        <taxon>Reticulomyxidae</taxon>
        <taxon>Reticulomyxa</taxon>
    </lineage>
</organism>
<comment type="caution">
    <text evidence="4">The sequence shown here is derived from an EMBL/GenBank/DDBJ whole genome shotgun (WGS) entry which is preliminary data.</text>
</comment>
<name>X6MXS3_RETFI</name>
<dbReference type="InterPro" id="IPR036770">
    <property type="entry name" value="Ankyrin_rpt-contain_sf"/>
</dbReference>
<dbReference type="Pfam" id="PF12796">
    <property type="entry name" value="Ank_2"/>
    <property type="match status" value="1"/>
</dbReference>
<dbReference type="AlphaFoldDB" id="X6MXS3"/>
<keyword evidence="2 3" id="KW-0040">ANK repeat</keyword>
<dbReference type="SUPFAM" id="SSF48403">
    <property type="entry name" value="Ankyrin repeat"/>
    <property type="match status" value="1"/>
</dbReference>
<evidence type="ECO:0000313" key="4">
    <source>
        <dbReference type="EMBL" id="ETO17860.1"/>
    </source>
</evidence>
<evidence type="ECO:0000256" key="3">
    <source>
        <dbReference type="PROSITE-ProRule" id="PRU00023"/>
    </source>
</evidence>
<sequence>MVTDKNEKPKRPLLGYQIKSPIEMAAILFEACAKGDLKTVRTILSLNKEVVKYAVDPHTDATALMTACYHGFYQIAHELVMTKQVNINETNYFGLSALHFAAQAGFENIVELLIHHGIHINAQAEDGVTALFVAVEKAHEFVIEKLLNNDADVNLCW</sequence>
<evidence type="ECO:0000256" key="2">
    <source>
        <dbReference type="ARBA" id="ARBA00023043"/>
    </source>
</evidence>
<keyword evidence="1" id="KW-0677">Repeat</keyword>
<dbReference type="OrthoDB" id="20872at2759"/>
<reference evidence="4 5" key="1">
    <citation type="journal article" date="2013" name="Curr. Biol.">
        <title>The Genome of the Foraminiferan Reticulomyxa filosa.</title>
        <authorList>
            <person name="Glockner G."/>
            <person name="Hulsmann N."/>
            <person name="Schleicher M."/>
            <person name="Noegel A.A."/>
            <person name="Eichinger L."/>
            <person name="Gallinger C."/>
            <person name="Pawlowski J."/>
            <person name="Sierra R."/>
            <person name="Euteneuer U."/>
            <person name="Pillet L."/>
            <person name="Moustafa A."/>
            <person name="Platzer M."/>
            <person name="Groth M."/>
            <person name="Szafranski K."/>
            <person name="Schliwa M."/>
        </authorList>
    </citation>
    <scope>NUCLEOTIDE SEQUENCE [LARGE SCALE GENOMIC DNA]</scope>
</reference>
<dbReference type="PROSITE" id="PS50088">
    <property type="entry name" value="ANK_REPEAT"/>
    <property type="match status" value="2"/>
</dbReference>